<comment type="caution">
    <text evidence="1">The sequence shown here is derived from an EMBL/GenBank/DDBJ whole genome shotgun (WGS) entry which is preliminary data.</text>
</comment>
<evidence type="ECO:0000313" key="1">
    <source>
        <dbReference type="EMBL" id="OGH67872.1"/>
    </source>
</evidence>
<evidence type="ECO:0008006" key="3">
    <source>
        <dbReference type="Google" id="ProtNLM"/>
    </source>
</evidence>
<sequence length="151" mass="16497">MAGGTRYLQPADLDAADIVVPLENRVPAALGQTVTVLACTWSDFGPPPEGFEMFLRDRVIPLLWEGRRLLVYCIGSHGRTWTFLASLIALLESSEETPDPIAAARARHCHKAVETLAQAESVFALRGQPLPEKYRREFAPAVRGVGLPFGA</sequence>
<protein>
    <recommendedName>
        <fullName evidence="3">Tyrosine specific protein phosphatases domain-containing protein</fullName>
    </recommendedName>
</protein>
<dbReference type="EMBL" id="MFQB01000022">
    <property type="protein sequence ID" value="OGH67872.1"/>
    <property type="molecule type" value="Genomic_DNA"/>
</dbReference>
<dbReference type="Proteomes" id="UP000176282">
    <property type="component" value="Unassembled WGS sequence"/>
</dbReference>
<dbReference type="SUPFAM" id="SSF52799">
    <property type="entry name" value="(Phosphotyrosine protein) phosphatases II"/>
    <property type="match status" value="1"/>
</dbReference>
<dbReference type="InterPro" id="IPR029021">
    <property type="entry name" value="Prot-tyrosine_phosphatase-like"/>
</dbReference>
<proteinExistence type="predicted"/>
<dbReference type="Gene3D" id="3.90.190.10">
    <property type="entry name" value="Protein tyrosine phosphatase superfamily"/>
    <property type="match status" value="1"/>
</dbReference>
<gene>
    <name evidence="1" type="ORF">A3J66_02495</name>
</gene>
<evidence type="ECO:0000313" key="2">
    <source>
        <dbReference type="Proteomes" id="UP000176282"/>
    </source>
</evidence>
<name>A0A1F6M897_9BACT</name>
<reference evidence="1 2" key="1">
    <citation type="journal article" date="2016" name="Nat. Commun.">
        <title>Thousands of microbial genomes shed light on interconnected biogeochemical processes in an aquifer system.</title>
        <authorList>
            <person name="Anantharaman K."/>
            <person name="Brown C.T."/>
            <person name="Hug L.A."/>
            <person name="Sharon I."/>
            <person name="Castelle C.J."/>
            <person name="Probst A.J."/>
            <person name="Thomas B.C."/>
            <person name="Singh A."/>
            <person name="Wilkins M.J."/>
            <person name="Karaoz U."/>
            <person name="Brodie E.L."/>
            <person name="Williams K.H."/>
            <person name="Hubbard S.S."/>
            <person name="Banfield J.F."/>
        </authorList>
    </citation>
    <scope>NUCLEOTIDE SEQUENCE [LARGE SCALE GENOMIC DNA]</scope>
</reference>
<dbReference type="AlphaFoldDB" id="A0A1F6M897"/>
<organism evidence="1 2">
    <name type="scientific">Candidatus Magasanikbacteria bacterium RIFCSPHIGHO2_02_FULL_47_14</name>
    <dbReference type="NCBI Taxonomy" id="1798680"/>
    <lineage>
        <taxon>Bacteria</taxon>
        <taxon>Candidatus Magasanikiibacteriota</taxon>
    </lineage>
</organism>
<accession>A0A1F6M897</accession>